<feature type="disulfide bond" evidence="12">
    <location>
        <begin position="1281"/>
        <end position="1342"/>
    </location>
</feature>
<feature type="domain" description="SRCR" evidence="16">
    <location>
        <begin position="638"/>
        <end position="738"/>
    </location>
</feature>
<feature type="disulfide bond" evidence="12">
    <location>
        <begin position="128"/>
        <end position="138"/>
    </location>
</feature>
<feature type="domain" description="SRCR" evidence="16">
    <location>
        <begin position="59"/>
        <end position="159"/>
    </location>
</feature>
<dbReference type="PROSITE" id="PS01180">
    <property type="entry name" value="CUB"/>
    <property type="match status" value="4"/>
</dbReference>
<feature type="disulfide bond" evidence="12">
    <location>
        <begin position="792"/>
        <end position="853"/>
    </location>
</feature>
<dbReference type="FunFam" id="2.60.120.290:FF:000004">
    <property type="entry name" value="Metalloendopeptidase"/>
    <property type="match status" value="2"/>
</dbReference>
<dbReference type="InterPro" id="IPR001190">
    <property type="entry name" value="SRCR"/>
</dbReference>
<feature type="disulfide bond" evidence="12">
    <location>
        <begin position="2344"/>
        <end position="2405"/>
    </location>
</feature>
<feature type="disulfide bond" evidence="12">
    <location>
        <begin position="779"/>
        <end position="843"/>
    </location>
</feature>
<keyword evidence="3 14" id="KW-0732">Signal</keyword>
<evidence type="ECO:0000259" key="17">
    <source>
        <dbReference type="PROSITE" id="PS51034"/>
    </source>
</evidence>
<feature type="domain" description="ZP" evidence="17">
    <location>
        <begin position="2421"/>
        <end position="2661"/>
    </location>
</feature>
<dbReference type="FunFam" id="3.10.250.10:FF:000003">
    <property type="entry name" value="Deleted in malignant brain tumors 1"/>
    <property type="match status" value="7"/>
</dbReference>
<feature type="domain" description="CUB" evidence="15">
    <location>
        <begin position="482"/>
        <end position="588"/>
    </location>
</feature>
<feature type="region of interest" description="Disordered" evidence="13">
    <location>
        <begin position="1716"/>
        <end position="1735"/>
    </location>
</feature>
<keyword evidence="7" id="KW-0325">Glycoprotein</keyword>
<dbReference type="CDD" id="cd00041">
    <property type="entry name" value="CUB"/>
    <property type="match status" value="4"/>
</dbReference>
<dbReference type="InterPro" id="IPR042235">
    <property type="entry name" value="ZP-C_dom"/>
</dbReference>
<dbReference type="InterPro" id="IPR001507">
    <property type="entry name" value="ZP_dom"/>
</dbReference>
<feature type="disulfide bond" evidence="12">
    <location>
        <begin position="1901"/>
        <end position="1962"/>
    </location>
</feature>
<dbReference type="Gene3D" id="3.10.250.10">
    <property type="entry name" value="SRCR-like domain"/>
    <property type="match status" value="12"/>
</dbReference>
<feature type="disulfide bond" evidence="12">
    <location>
        <begin position="2375"/>
        <end position="2385"/>
    </location>
</feature>
<feature type="region of interest" description="Disordered" evidence="13">
    <location>
        <begin position="854"/>
        <end position="877"/>
    </location>
</feature>
<feature type="disulfide bond" evidence="12">
    <location>
        <begin position="707"/>
        <end position="717"/>
    </location>
</feature>
<dbReference type="Ensembl" id="ENSRNOT00000104414.2">
    <property type="protein sequence ID" value="ENSRNOP00000092067.1"/>
    <property type="gene ID" value="ENSRNOG00000022737.8"/>
</dbReference>
<dbReference type="GlyGen" id="A0A8I6AEU1">
    <property type="glycosylation" value="3 sites"/>
</dbReference>
<feature type="disulfide bond" evidence="12">
    <location>
        <begin position="1520"/>
        <end position="1581"/>
    </location>
</feature>
<feature type="domain" description="SRCR" evidence="16">
    <location>
        <begin position="1482"/>
        <end position="1582"/>
    </location>
</feature>
<feature type="disulfide bond" evidence="12">
    <location>
        <begin position="1031"/>
        <end position="1095"/>
    </location>
</feature>
<feature type="compositionally biased region" description="Low complexity" evidence="13">
    <location>
        <begin position="2195"/>
        <end position="2215"/>
    </location>
</feature>
<name>A0A8I6AEU1_RAT</name>
<proteinExistence type="inferred from homology"/>
<dbReference type="InterPro" id="IPR055356">
    <property type="entry name" value="ZP-N"/>
</dbReference>
<feature type="domain" description="SRCR" evidence="16">
    <location>
        <begin position="1243"/>
        <end position="1343"/>
    </location>
</feature>
<evidence type="ECO:0000256" key="8">
    <source>
        <dbReference type="ARBA" id="ARBA00030560"/>
    </source>
</evidence>
<reference evidence="18" key="1">
    <citation type="submission" date="2024-01" db="EMBL/GenBank/DDBJ databases">
        <title>GRCr8: a new rat reference genome assembly contstructed from accurate long reads and long range scaffolding.</title>
        <authorList>
            <person name="Doris P.A."/>
            <person name="Kalbfleisch T."/>
            <person name="Li K."/>
            <person name="Howe K."/>
            <person name="Wood J."/>
        </authorList>
    </citation>
    <scope>NUCLEOTIDE SEQUENCE [LARGE SCALE GENOMIC DNA]</scope>
    <source>
        <strain evidence="18">Brown Norway</strain>
    </source>
</reference>
<feature type="disulfide bond" evidence="12">
    <location>
        <begin position="423"/>
        <end position="433"/>
    </location>
</feature>
<evidence type="ECO:0000256" key="11">
    <source>
        <dbReference type="PROSITE-ProRule" id="PRU00059"/>
    </source>
</evidence>
<feature type="disulfide bond" evidence="12">
    <location>
        <begin position="392"/>
        <end position="453"/>
    </location>
</feature>
<feature type="disulfide bond" evidence="12">
    <location>
        <begin position="676"/>
        <end position="737"/>
    </location>
</feature>
<feature type="disulfide bond" evidence="12">
    <location>
        <begin position="1551"/>
        <end position="1561"/>
    </location>
</feature>
<keyword evidence="6 12" id="KW-1015">Disulfide bond</keyword>
<feature type="domain" description="CUB" evidence="15">
    <location>
        <begin position="1121"/>
        <end position="1232"/>
    </location>
</feature>
<feature type="disulfide bond" evidence="12">
    <location>
        <begin position="1044"/>
        <end position="1105"/>
    </location>
</feature>
<dbReference type="SUPFAM" id="SSF49854">
    <property type="entry name" value="Spermadhesin, CUB domain"/>
    <property type="match status" value="4"/>
</dbReference>
<evidence type="ECO:0000313" key="20">
    <source>
        <dbReference type="RGD" id="1593322"/>
    </source>
</evidence>
<feature type="disulfide bond" evidence="12">
    <location>
        <begin position="1268"/>
        <end position="1332"/>
    </location>
</feature>
<dbReference type="FunFam" id="2.60.120.290:FF:000100">
    <property type="entry name" value="RIKEN cDNA 5430419D17 gene"/>
    <property type="match status" value="1"/>
</dbReference>
<dbReference type="PANTHER" id="PTHR19331">
    <property type="entry name" value="SCAVENGER RECEPTOR DOMAIN-CONTAINING"/>
    <property type="match status" value="1"/>
</dbReference>
<feature type="region of interest" description="Disordered" evidence="13">
    <location>
        <begin position="323"/>
        <end position="350"/>
    </location>
</feature>
<evidence type="ECO:0000256" key="7">
    <source>
        <dbReference type="ARBA" id="ARBA00023180"/>
    </source>
</evidence>
<organism evidence="18 19">
    <name type="scientific">Rattus norvegicus</name>
    <name type="common">Rat</name>
    <dbReference type="NCBI Taxonomy" id="10116"/>
    <lineage>
        <taxon>Eukaryota</taxon>
        <taxon>Metazoa</taxon>
        <taxon>Chordata</taxon>
        <taxon>Craniata</taxon>
        <taxon>Vertebrata</taxon>
        <taxon>Euteleostomi</taxon>
        <taxon>Mammalia</taxon>
        <taxon>Eutheria</taxon>
        <taxon>Euarchontoglires</taxon>
        <taxon>Glires</taxon>
        <taxon>Rodentia</taxon>
        <taxon>Myomorpha</taxon>
        <taxon>Muroidea</taxon>
        <taxon>Muridae</taxon>
        <taxon>Murinae</taxon>
        <taxon>Rattus</taxon>
    </lineage>
</organism>
<feature type="disulfide bond" evidence="12">
    <location>
        <begin position="1075"/>
        <end position="1085"/>
    </location>
</feature>
<evidence type="ECO:0000256" key="1">
    <source>
        <dbReference type="ARBA" id="ARBA00009931"/>
    </source>
</evidence>
<dbReference type="SUPFAM" id="SSF56487">
    <property type="entry name" value="SRCR-like"/>
    <property type="match status" value="12"/>
</dbReference>
<evidence type="ECO:0000259" key="16">
    <source>
        <dbReference type="PROSITE" id="PS50287"/>
    </source>
</evidence>
<feature type="signal peptide" evidence="14">
    <location>
        <begin position="1"/>
        <end position="23"/>
    </location>
</feature>
<dbReference type="FunFam" id="3.10.250.10:FF:000006">
    <property type="entry name" value="neurotrypsin isoform X2"/>
    <property type="match status" value="5"/>
</dbReference>
<feature type="disulfide bond" evidence="12">
    <location>
        <begin position="1812"/>
        <end position="1822"/>
    </location>
</feature>
<dbReference type="PROSITE" id="PS50287">
    <property type="entry name" value="SRCR_2"/>
    <property type="match status" value="12"/>
</dbReference>
<dbReference type="GO" id="GO:0015031">
    <property type="term" value="P:protein transport"/>
    <property type="evidence" value="ECO:0007669"/>
    <property type="project" value="UniProtKB-KW"/>
</dbReference>
<dbReference type="SMART" id="SM00241">
    <property type="entry name" value="ZP"/>
    <property type="match status" value="1"/>
</dbReference>
<feature type="chain" id="PRO_5035309705" description="Scavenger receptor cysteine-rich domain-containing protein DMBT1" evidence="14">
    <location>
        <begin position="24"/>
        <end position="2698"/>
    </location>
</feature>
<feature type="disulfide bond" evidence="12">
    <location>
        <begin position="1507"/>
        <end position="1571"/>
    </location>
</feature>
<feature type="domain" description="SRCR" evidence="16">
    <location>
        <begin position="754"/>
        <end position="854"/>
    </location>
</feature>
<reference evidence="18" key="3">
    <citation type="submission" date="2025-09" db="UniProtKB">
        <authorList>
            <consortium name="Ensembl"/>
        </authorList>
    </citation>
    <scope>IDENTIFICATION</scope>
    <source>
        <strain evidence="18">Brown Norway</strain>
    </source>
</reference>
<feature type="compositionally biased region" description="Low complexity" evidence="13">
    <location>
        <begin position="2073"/>
        <end position="2188"/>
    </location>
</feature>
<feature type="disulfide bond" evidence="12">
    <location>
        <begin position="189"/>
        <end position="253"/>
    </location>
</feature>
<evidence type="ECO:0000256" key="9">
    <source>
        <dbReference type="ARBA" id="ARBA00047197"/>
    </source>
</evidence>
<feature type="domain" description="SRCR" evidence="16">
    <location>
        <begin position="1863"/>
        <end position="1963"/>
    </location>
</feature>
<feature type="disulfide bond" evidence="12">
    <location>
        <begin position="1768"/>
        <end position="1832"/>
    </location>
</feature>
<feature type="compositionally biased region" description="Pro residues" evidence="13">
    <location>
        <begin position="858"/>
        <end position="871"/>
    </location>
</feature>
<feature type="compositionally biased region" description="Polar residues" evidence="13">
    <location>
        <begin position="2277"/>
        <end position="2299"/>
    </location>
</feature>
<evidence type="ECO:0000256" key="5">
    <source>
        <dbReference type="ARBA" id="ARBA00022927"/>
    </source>
</evidence>
<dbReference type="PROSITE" id="PS51034">
    <property type="entry name" value="ZP_2"/>
    <property type="match status" value="1"/>
</dbReference>
<evidence type="ECO:0000256" key="6">
    <source>
        <dbReference type="ARBA" id="ARBA00023157"/>
    </source>
</evidence>
<protein>
    <recommendedName>
        <fullName evidence="9">Scavenger receptor cysteine-rich domain-containing protein DMBT1</fullName>
    </recommendedName>
    <alternativeName>
        <fullName evidence="10">Deleted in malignant brain tumors 1 protein</fullName>
    </alternativeName>
    <alternativeName>
        <fullName evidence="8">Hensin</fullName>
    </alternativeName>
</protein>
<evidence type="ECO:0000256" key="14">
    <source>
        <dbReference type="SAM" id="SignalP"/>
    </source>
</evidence>
<feature type="disulfide bond" evidence="12">
    <location>
        <begin position="1781"/>
        <end position="1842"/>
    </location>
</feature>
<dbReference type="SMART" id="SM00202">
    <property type="entry name" value="SR"/>
    <property type="match status" value="12"/>
</dbReference>
<comment type="similarity">
    <text evidence="1">Belongs to the DMBT1 family.</text>
</comment>
<dbReference type="Pfam" id="PF00100">
    <property type="entry name" value="Zona_pellucida"/>
    <property type="match status" value="1"/>
</dbReference>
<accession>A0A8I6AEU1</accession>
<dbReference type="Gene3D" id="2.60.40.4100">
    <property type="entry name" value="Zona pellucida, ZP-C domain"/>
    <property type="match status" value="1"/>
</dbReference>
<dbReference type="SMART" id="SM00042">
    <property type="entry name" value="CUB"/>
    <property type="match status" value="4"/>
</dbReference>
<feature type="disulfide bond" evidence="12">
    <location>
        <begin position="202"/>
        <end position="263"/>
    </location>
</feature>
<evidence type="ECO:0000256" key="4">
    <source>
        <dbReference type="ARBA" id="ARBA00022737"/>
    </source>
</evidence>
<evidence type="ECO:0000256" key="3">
    <source>
        <dbReference type="ARBA" id="ARBA00022729"/>
    </source>
</evidence>
<dbReference type="Pfam" id="PF00530">
    <property type="entry name" value="SRCR"/>
    <property type="match status" value="12"/>
</dbReference>
<gene>
    <name evidence="18 20" type="primary">Dmbt1l1</name>
    <name evidence="20" type="synonym">LOC691970</name>
</gene>
<feature type="disulfide bond" evidence="12">
    <location>
        <begin position="663"/>
        <end position="727"/>
    </location>
</feature>
<feature type="disulfide bond" evidence="12">
    <location>
        <begin position="2331"/>
        <end position="2395"/>
    </location>
</feature>
<evidence type="ECO:0000313" key="18">
    <source>
        <dbReference type="Ensembl" id="ENSRNOP00000092067.1"/>
    </source>
</evidence>
<dbReference type="OrthoDB" id="10063988at2759"/>
<feature type="domain" description="SRCR" evidence="16">
    <location>
        <begin position="354"/>
        <end position="454"/>
    </location>
</feature>
<dbReference type="Gene3D" id="2.60.40.3210">
    <property type="entry name" value="Zona pellucida, ZP-N domain"/>
    <property type="match status" value="1"/>
</dbReference>
<dbReference type="PRINTS" id="PR00258">
    <property type="entry name" value="SPERACTRCPTR"/>
</dbReference>
<evidence type="ECO:0000313" key="19">
    <source>
        <dbReference type="Proteomes" id="UP000002494"/>
    </source>
</evidence>
<feature type="disulfide bond" evidence="12">
    <location>
        <begin position="823"/>
        <end position="833"/>
    </location>
</feature>
<dbReference type="RGD" id="1593322">
    <property type="gene designation" value="Dmbt1l1"/>
</dbReference>
<feature type="disulfide bond" evidence="12">
    <location>
        <begin position="1932"/>
        <end position="1942"/>
    </location>
</feature>
<dbReference type="Proteomes" id="UP000002494">
    <property type="component" value="Chromosome 1"/>
</dbReference>
<dbReference type="InterPro" id="IPR000859">
    <property type="entry name" value="CUB_dom"/>
</dbReference>
<feature type="disulfide bond" evidence="12">
    <location>
        <begin position="379"/>
        <end position="443"/>
    </location>
</feature>
<feature type="domain" description="SRCR" evidence="16">
    <location>
        <begin position="1006"/>
        <end position="1106"/>
    </location>
</feature>
<feature type="domain" description="SRCR" evidence="16">
    <location>
        <begin position="164"/>
        <end position="264"/>
    </location>
</feature>
<dbReference type="Gene3D" id="2.60.120.290">
    <property type="entry name" value="Spermadhesin, CUB domain"/>
    <property type="match status" value="4"/>
</dbReference>
<feature type="disulfide bond" evidence="12">
    <location>
        <begin position="97"/>
        <end position="158"/>
    </location>
</feature>
<feature type="domain" description="CUB" evidence="15">
    <location>
        <begin position="882"/>
        <end position="993"/>
    </location>
</feature>
<dbReference type="AlphaFoldDB" id="A0A8I6AEU1"/>
<feature type="domain" description="SRCR" evidence="16">
    <location>
        <begin position="2306"/>
        <end position="2406"/>
    </location>
</feature>
<evidence type="ECO:0000259" key="15">
    <source>
        <dbReference type="PROSITE" id="PS01180"/>
    </source>
</evidence>
<evidence type="ECO:0000256" key="2">
    <source>
        <dbReference type="ARBA" id="ARBA00022448"/>
    </source>
</evidence>
<keyword evidence="19" id="KW-1185">Reference proteome</keyword>
<dbReference type="InterPro" id="IPR055355">
    <property type="entry name" value="ZP-C"/>
</dbReference>
<feature type="disulfide bond" evidence="12">
    <location>
        <begin position="233"/>
        <end position="243"/>
    </location>
</feature>
<dbReference type="GO" id="GO:0016020">
    <property type="term" value="C:membrane"/>
    <property type="evidence" value="ECO:0007669"/>
    <property type="project" value="InterPro"/>
</dbReference>
<dbReference type="InterPro" id="IPR036772">
    <property type="entry name" value="SRCR-like_dom_sf"/>
</dbReference>
<evidence type="ECO:0000256" key="12">
    <source>
        <dbReference type="PROSITE-ProRule" id="PRU00196"/>
    </source>
</evidence>
<feature type="disulfide bond" evidence="12">
    <location>
        <begin position="1888"/>
        <end position="1952"/>
    </location>
</feature>
<feature type="region of interest" description="Disordered" evidence="13">
    <location>
        <begin position="2011"/>
        <end position="2307"/>
    </location>
</feature>
<feature type="compositionally biased region" description="Low complexity" evidence="13">
    <location>
        <begin position="2235"/>
        <end position="2272"/>
    </location>
</feature>
<dbReference type="OMA" id="KCTGQET"/>
<feature type="domain" description="SRCR" evidence="16">
    <location>
        <begin position="1743"/>
        <end position="1843"/>
    </location>
</feature>
<feature type="disulfide bond" evidence="12">
    <location>
        <begin position="84"/>
        <end position="148"/>
    </location>
</feature>
<keyword evidence="2" id="KW-0813">Transport</keyword>
<dbReference type="InterPro" id="IPR035914">
    <property type="entry name" value="Sperma_CUB_dom_sf"/>
</dbReference>
<comment type="caution">
    <text evidence="11">Lacks conserved residue(s) required for the propagation of feature annotation.</text>
</comment>
<sequence>MSCHARLLWLLFFHTAILPEAACYRRDIRGSGARLGKERPKRSPIQGISEEPQQDWLPVQLVEGSSRCSGRVEVYFEGVWGTVCDDLWDEKEAQVVCQQLGCGEAVSTLGEAYFGQGSGSILLDDVQCSGTEFSLGQCSHAGWFVHNCGHEEDIGVICSDWPQLQLTNGSGRCSGRVEVYYHGQWGRVCDDQWDLREADVVCRQLNCGDALEAPVQARFGDGPGEFLLDEMDCTGTESFLGQCPHAGWHLHNCGSGEDASVICEGNGEELVARPQGNGNPATILSVLPAAISTQPSSKLAPSSLASVLPVADPVPGSRRAHVPRLSLADMSPDPTPVIDPDPESSKPSGDWAPVRLSGNHGSCAGRVELFYQGVWGTVCDDLWDLTEANIICRQLGCGRAVSALSEAYFGQGSGKILLDNVHCKGHEEHLEECSHLGWFSHNCDHSEDASVICSDAEYGMATLSDHPLAVMEGAMNPEKSRCGGVITKAPGKIKNPPMNEMHDNITCVWEIRANTSDRIRLAFPSLDLDCTNEYFEILDGPPSSVKSLGKPCRGLHVTFASHSNSMTLVYFRGENNIGKNFMAYYYFEAKEVTTKTPYLITIPTATSKMVTERPQFSNTPSGNVSPLPVPDSGDWPELRLVGGSNRCSGRVEILYQGVWGTVCDDLWDLNEAEVVCRQLGCGQAVSALGKAYFGPGSGDIFLDNLQCAGVEHFLGQCAHSGWSDHNCGHHEDAGVICSDAEKPLSHVPGDWPELRLVGGSSRCSGRVEILHQGVWGTICDDLWGSNEAEVVCRQLECGQAVSSLGEAYFGPGSGDIFLDNLQCSGLEHYLSQCPHSGWSEHNCGHHEDAGVICSDSGAPPPPMPPGPPPTSQDPLTGGSNSCGGVISSLSGSFTSPQYPENYPTDIQCVWEIHVEKNFRIELMIPNLNLEDILGCPYDSVEIFDGPRIPSLSMGKFCAPSAVVFFSSSDILTVVFRSDYMTTNTGFYAFFNAIPQDGKESEERPVLRLAGSSGQCSGRVEILHQGAWGTVCDDLWDLNEAEVVCRQLGCGHAIAAPGSAYFGPGSGNILLDNIQCSGKENHFGQCSSSAWLDHNCGHHEDAGVICSDAEVTPSPTEGSQSCGGVISSLSGSFSSPWYPTNYPTDTECIWEIHVAEKFNIELTIPSLKLEDIYGCPYDFVEVFDGQQVASLSMGKVCAGAELTFLSSSNFMTVVFKSDTMITNTGFYALYNTVLQGERQNGMALRLVNGSHRCEGRVEISYNGTWGTVCDDSWDLTDAKVVCQQLGCGKALSAPAESYFDKGMGHIMLDDVQCMGDEAKVWQCTHLGWFSHNCGHHEDASVVCSGMDEAPSGEPSDEIFHCGGLLTNSSGSFSSPWYPKKYPTNVVCAWDIQVDTGAHIRLTFEVVKMENFYGCPYDFIEIFDGPRSEPFSLGRFCSETTPIFTSSSSHMSVVFHSDAIVTNIGFFASYESLLQDEKNTDVALRLANGSHPCEGRVELYYNGSWGTVCDDSWDLRDAQVVCRQLGCGGAVVAIGRAHFERGLGPIVLDDVECMGTEARLWQCLHSGWLAHNCGHHEDAGVVCSASLSQPAPSFPVSDMISALLGKQPEVHTSPGLALRLVNGTSRCEGRVEVCFANTWGTVCGDNWSIEDAHVVCRQLGCGPALSALPGSSFGPGSGSIALDDVNCTGKESSLAECPHRDWLTHNCGHQEDAGVICSDSAANGHPATPAPEEHPHDLHPDLQLVRLSDGRSQCEGRVEIYFNGTWGTVCDDLWGIQAAQVVCQQLGCGAALAAPRSSLFGDGSGPIFLDDVRCLGTETNLGHCHHLGLSVHNCEHHEDAGAVCSAVGVASAPAGVVPKADSLIIRLVDGKNRCEGRVEVHHNGTWGTVCDDLWDIEDAHVVCQQLNCGKGVSALGSGYFGEGVGSIFLDDVRCQGNETSLSQCHHPGLSVHNCGHHEDASVICSASDTERPTSLGNVSFFTVFSTSVPTSNPATVWVPATGSTTAVVEVTPLSGKGLCPPHCTDVPLTSTEEESSSDTSSTSTESSPPNDASSVSAEEETSSDASSASEEEETSSGVSSSEEVASSDVSSPSADTSSSNDASSASAEEISSDMSSTSAEGESGQSTDASSASVDASSDVSSGSAEDTASDSSSSSAESGSPTDSSSGSAAASSSSDASSDSAQETSSPVSEEDCSSDSSSASAEASSPDVSSASAEGKSGEPSDASSTSAEEETSSDTSSTSAESSSTTDTSSASASAEESSSSETSSASAEARSPDDISSTPSKPTSPRATVPTLTKVTPSPDLPLRLVGGQNRCEGRLEVRHEGEWGTVCDDRWNIKNARVVCRLLGCGPALGAPGRSHFGPGTGPILMNEVRCSGREDSLESCAHAGWTRHNCHHREDASVICAGPADSLVPKDNAQLSCLPHLFQAVIDRGYLRRLGYSSWDIHLNDKMCRPQVTGRYLIFNIPYGHCGTVMQKHQGSLSYSNSIRGRTQGHPGRVIVRHKVPQVKFTCKVDGQSAVEIVHGSDTKDEASYDVSISFLQSPVSQNTGGRAPLASQREEVFLQATLHSHNPNLRLVVDTCVASPDASDFTTVKYDLIQEGCIKDNSYSNLHAPEKNVAQFKFNAFSFLKSYDVVYVQCKVAVCRLGDHSSRCSQGCLNRGRRGAGSAEVREEQTEYFQTVGPLKIHREANQSKVLV</sequence>
<dbReference type="FunFam" id="2.60.120.290:FF:000005">
    <property type="entry name" value="Procollagen C-endopeptidase enhancer 1"/>
    <property type="match status" value="1"/>
</dbReference>
<keyword evidence="5" id="KW-0653">Protein transport</keyword>
<evidence type="ECO:0000256" key="13">
    <source>
        <dbReference type="SAM" id="MobiDB-lite"/>
    </source>
</evidence>
<feature type="compositionally biased region" description="Low complexity" evidence="13">
    <location>
        <begin position="2035"/>
        <end position="2054"/>
    </location>
</feature>
<dbReference type="GeneTree" id="ENSGT00940000162108"/>
<feature type="domain" description="CUB" evidence="15">
    <location>
        <begin position="1360"/>
        <end position="1471"/>
    </location>
</feature>
<keyword evidence="4" id="KW-0677">Repeat</keyword>
<feature type="disulfide bond" evidence="12">
    <location>
        <begin position="1641"/>
        <end position="1705"/>
    </location>
</feature>
<reference evidence="18" key="2">
    <citation type="submission" date="2025-08" db="UniProtKB">
        <authorList>
            <consortium name="Ensembl"/>
        </authorList>
    </citation>
    <scope>IDENTIFICATION</scope>
    <source>
        <strain evidence="18">Brown Norway</strain>
    </source>
</reference>
<dbReference type="Pfam" id="PF23344">
    <property type="entry name" value="ZP-N"/>
    <property type="match status" value="1"/>
</dbReference>
<feature type="domain" description="SRCR" evidence="16">
    <location>
        <begin position="1616"/>
        <end position="1716"/>
    </location>
</feature>
<feature type="disulfide bond" evidence="12">
    <location>
        <begin position="1312"/>
        <end position="1322"/>
    </location>
</feature>
<dbReference type="Pfam" id="PF00431">
    <property type="entry name" value="CUB"/>
    <property type="match status" value="4"/>
</dbReference>
<dbReference type="PROSITE" id="PS00420">
    <property type="entry name" value="SRCR_1"/>
    <property type="match status" value="8"/>
</dbReference>
<dbReference type="PANTHER" id="PTHR19331:SF470">
    <property type="entry name" value="DELETED IN MALIGNANT BRAIN TUMORS 1 PROTEIN"/>
    <property type="match status" value="1"/>
</dbReference>
<feature type="disulfide bond" evidence="12">
    <location>
        <begin position="1654"/>
        <end position="1715"/>
    </location>
</feature>
<feature type="disulfide bond" evidence="12">
    <location>
        <begin position="1685"/>
        <end position="1695"/>
    </location>
</feature>
<dbReference type="AGR" id="RGD:1593322"/>
<evidence type="ECO:0000256" key="10">
    <source>
        <dbReference type="ARBA" id="ARBA00047200"/>
    </source>
</evidence>